<dbReference type="EMBL" id="SDPN01000002">
    <property type="protein sequence ID" value="RXZ72964.1"/>
    <property type="molecule type" value="Genomic_DNA"/>
</dbReference>
<dbReference type="Pfam" id="PF04122">
    <property type="entry name" value="CW_binding_2"/>
    <property type="match status" value="3"/>
</dbReference>
<dbReference type="PANTHER" id="PTHR30032">
    <property type="entry name" value="N-ACETYLMURAMOYL-L-ALANINE AMIDASE-RELATED"/>
    <property type="match status" value="1"/>
</dbReference>
<name>A0A4Q2L442_9MICO</name>
<protein>
    <submittedName>
        <fullName evidence="2">Cell wall-binding repeat-containing protein</fullName>
    </submittedName>
</protein>
<dbReference type="OrthoDB" id="5116373at2"/>
<sequence>MSNRPSKAAIYAVLAAASVATLLAVGFIAPVATTDSAEAAELHSISGHVGRDDVRLPTFGIPAFIQVYRAGSDDLIAWGESSGSGDYTIAGIPDGEYQLRYSHTRNPDDTSLGYASMWFGGTPYHLEATVVTLAGEDLRADIDLPIAGAIAGRINAPWTAPGNDLVAWAYLIEPDGALELVTGWSGTSGAYQLRGLPAGSYLVKFTNGSGGADGAAYRPEWWPDVRLSVDADEVHVVSGSTTPNIDAWLSPWQPAVIDRVAGADRFEAAAAMSAGTFEPGVPVVMVANGLNFPDALSAGPAAAVLGGPVLLVTPSAIPPSIGAELERLAPQRIVVVGGPASVSEAVLSELSGFATTVERITGGDRYEVSRNVAAYAFSEPSMEYFQVLFADGRGFADALSAGAAAANSGFPLVLVNGGRPELDAETKSLLTDLHPFHTWIIGGPNSVHSGFDDSLRSNGFSTQRIGGADRFAVSAGLTAYFSVTNHDEIVFFATGFNFPDALAGAPVAAATRANLLLVPRDCVPIVTLQAMQQRSLSDVVLLGGPASLGSGVENLIPC</sequence>
<feature type="signal peptide" evidence="1">
    <location>
        <begin position="1"/>
        <end position="24"/>
    </location>
</feature>
<dbReference type="RefSeq" id="WP_129519151.1">
    <property type="nucleotide sequence ID" value="NZ_SDPN01000002.1"/>
</dbReference>
<reference evidence="2 3" key="1">
    <citation type="submission" date="2019-01" db="EMBL/GenBank/DDBJ databases">
        <title>Agromyces.</title>
        <authorList>
            <person name="Li J."/>
        </authorList>
    </citation>
    <scope>NUCLEOTIDE SEQUENCE [LARGE SCALE GENOMIC DNA]</scope>
    <source>
        <strain evidence="2 3">DSM 15934</strain>
    </source>
</reference>
<keyword evidence="1" id="KW-0732">Signal</keyword>
<evidence type="ECO:0000256" key="1">
    <source>
        <dbReference type="SAM" id="SignalP"/>
    </source>
</evidence>
<dbReference type="InterPro" id="IPR007253">
    <property type="entry name" value="Cell_wall-bd_2"/>
</dbReference>
<dbReference type="Proteomes" id="UP000293865">
    <property type="component" value="Unassembled WGS sequence"/>
</dbReference>
<organism evidence="2 3">
    <name type="scientific">Agromyces albus</name>
    <dbReference type="NCBI Taxonomy" id="205332"/>
    <lineage>
        <taxon>Bacteria</taxon>
        <taxon>Bacillati</taxon>
        <taxon>Actinomycetota</taxon>
        <taxon>Actinomycetes</taxon>
        <taxon>Micrococcales</taxon>
        <taxon>Microbacteriaceae</taxon>
        <taxon>Agromyces</taxon>
    </lineage>
</organism>
<feature type="chain" id="PRO_5039233550" evidence="1">
    <location>
        <begin position="25"/>
        <end position="558"/>
    </location>
</feature>
<dbReference type="PANTHER" id="PTHR30032:SF8">
    <property type="entry name" value="GERMINATION-SPECIFIC N-ACETYLMURAMOYL-L-ALANINE AMIDASE"/>
    <property type="match status" value="1"/>
</dbReference>
<evidence type="ECO:0000313" key="2">
    <source>
        <dbReference type="EMBL" id="RXZ72964.1"/>
    </source>
</evidence>
<accession>A0A4Q2L442</accession>
<dbReference type="InterPro" id="IPR051922">
    <property type="entry name" value="Bact_Sporulation_Assoc"/>
</dbReference>
<proteinExistence type="predicted"/>
<keyword evidence="3" id="KW-1185">Reference proteome</keyword>
<evidence type="ECO:0000313" key="3">
    <source>
        <dbReference type="Proteomes" id="UP000293865"/>
    </source>
</evidence>
<gene>
    <name evidence="2" type="ORF">ESP51_01700</name>
</gene>
<dbReference type="AlphaFoldDB" id="A0A4Q2L442"/>
<comment type="caution">
    <text evidence="2">The sequence shown here is derived from an EMBL/GenBank/DDBJ whole genome shotgun (WGS) entry which is preliminary data.</text>
</comment>
<dbReference type="Gene3D" id="3.40.50.12090">
    <property type="match status" value="1"/>
</dbReference>